<dbReference type="Proteomes" id="UP000317243">
    <property type="component" value="Unassembled WGS sequence"/>
</dbReference>
<keyword evidence="1" id="KW-1133">Transmembrane helix</keyword>
<sequence length="1105" mass="122721">MSWNGIRETLQWMLFLLLIGVVAAGYGAAHFWSMKDDLIRTTVDGVLSRMFPTCEVSFKTAELASDSGVVISELMLQSKVTGARLVSIPRVNIQIDSTALQESHSIVVRSVDLESPVLEVLRTADGVWSWTGFTTSSPEQTYSPEIRVRNGQIRLGIEQISGGVIHEIDGRVVEANLVPTAWKAFDITGALAVESLGTLQLAGNLDLRTLRWNLHGDLGDVRVDGPLIEKAALLIPDVGRRLAELQSQSPVMRDRMKSEGRDSQFALVGETVEQASRRALFRADLNLHFEVGQLSAEHPLDYELTSDFRNGQISELLLPVPLYDVSGRFELTPDKIVIRRFEGRNNSASLSVDGFASRLGNDWSKDFSIKAQNLQIDERLETVLPESMAGLYHLIHPRGVFDLDFDARIQPGENWTFKLRKFTARDCQVKHEYFQYPVDQIQGEVTHDQGHFHFNLRGMAGDRPVTLRGTKSDATGPGGSEFIIQAERIPIDDRLLNSLQMKNQQGAREAIESMQMEGVLDVTAKFVQAATPGAKFMMQLNAEVKQSTANYKGFPYQLEDFSGTIEYDAVETPVWRFDNLKARHGHAHLSGRGLLDLTLSPPVFALEFNCVRVPIDADLEKASRVSAPHLEQLWKDIDLKGTVDVDRVRVGWRLGDTPEITLQGIQWRDGAFKPADLPYRWENVVGALEYDGNRLRIHSLNGWHGETYLHVDGSKPESPAFVDVPENSAVAWHIHMGDLHLMKLNVDAELLKALPSELAISLASLDLRGPVDLHVQADLKGWTSLPDVVTADWELFASLENNDIYAGIPMTGVTGRAKVQRGVWDGRHLYMEGYLELESVTALGMTFNDVTSPMIITDERAIVGRAVPNQKQLVHAESNPYRESSLKGNIYRGQVGLDSEVVFAARPELIQYRGEVSIKDVELADWAADQFQTAQRLKGMVNGWMEFRGMGPSMTATKGKGWVNISPAAIYELPAFAQVFSLLNFRPVGNTAFDYAYAEFDINNGKYDFSYIELNGDALGLTGRGSVGYAAGTASLVNLQFASKLNNQVPILRNIIQPLGNKWIRVQVNGTVAKPVATTQPGIGPLDDLIRQFGNAIDPSRMRRP</sequence>
<dbReference type="AlphaFoldDB" id="A0A5C5WDP4"/>
<keyword evidence="3" id="KW-1185">Reference proteome</keyword>
<evidence type="ECO:0000313" key="3">
    <source>
        <dbReference type="Proteomes" id="UP000317243"/>
    </source>
</evidence>
<proteinExistence type="predicted"/>
<gene>
    <name evidence="2" type="ORF">KOR42_39830</name>
</gene>
<protein>
    <submittedName>
        <fullName evidence="2">Uncharacterized protein</fullName>
    </submittedName>
</protein>
<dbReference type="InterPro" id="IPR052894">
    <property type="entry name" value="AsmA-related"/>
</dbReference>
<name>A0A5C5WDP4_9PLAN</name>
<dbReference type="RefSeq" id="WP_146511393.1">
    <property type="nucleotide sequence ID" value="NZ_SIHI01000019.1"/>
</dbReference>
<feature type="transmembrane region" description="Helical" evidence="1">
    <location>
        <begin position="12"/>
        <end position="32"/>
    </location>
</feature>
<reference evidence="2 3" key="1">
    <citation type="submission" date="2019-02" db="EMBL/GenBank/DDBJ databases">
        <title>Deep-cultivation of Planctomycetes and their phenomic and genomic characterization uncovers novel biology.</title>
        <authorList>
            <person name="Wiegand S."/>
            <person name="Jogler M."/>
            <person name="Boedeker C."/>
            <person name="Pinto D."/>
            <person name="Vollmers J."/>
            <person name="Rivas-Marin E."/>
            <person name="Kohn T."/>
            <person name="Peeters S.H."/>
            <person name="Heuer A."/>
            <person name="Rast P."/>
            <person name="Oberbeckmann S."/>
            <person name="Bunk B."/>
            <person name="Jeske O."/>
            <person name="Meyerdierks A."/>
            <person name="Storesund J.E."/>
            <person name="Kallscheuer N."/>
            <person name="Luecker S."/>
            <person name="Lage O.M."/>
            <person name="Pohl T."/>
            <person name="Merkel B.J."/>
            <person name="Hornburger P."/>
            <person name="Mueller R.-W."/>
            <person name="Bruemmer F."/>
            <person name="Labrenz M."/>
            <person name="Spormann A.M."/>
            <person name="Op Den Camp H."/>
            <person name="Overmann J."/>
            <person name="Amann R."/>
            <person name="Jetten M.S.M."/>
            <person name="Mascher T."/>
            <person name="Medema M.H."/>
            <person name="Devos D.P."/>
            <person name="Kaster A.-K."/>
            <person name="Ovreas L."/>
            <person name="Rohde M."/>
            <person name="Galperin M.Y."/>
            <person name="Jogler C."/>
        </authorList>
    </citation>
    <scope>NUCLEOTIDE SEQUENCE [LARGE SCALE GENOMIC DNA]</scope>
    <source>
        <strain evidence="2 3">KOR42</strain>
    </source>
</reference>
<accession>A0A5C5WDP4</accession>
<keyword evidence="1" id="KW-0812">Transmembrane</keyword>
<evidence type="ECO:0000313" key="2">
    <source>
        <dbReference type="EMBL" id="TWT49066.1"/>
    </source>
</evidence>
<organism evidence="2 3">
    <name type="scientific">Thalassoglobus neptunius</name>
    <dbReference type="NCBI Taxonomy" id="1938619"/>
    <lineage>
        <taxon>Bacteria</taxon>
        <taxon>Pseudomonadati</taxon>
        <taxon>Planctomycetota</taxon>
        <taxon>Planctomycetia</taxon>
        <taxon>Planctomycetales</taxon>
        <taxon>Planctomycetaceae</taxon>
        <taxon>Thalassoglobus</taxon>
    </lineage>
</organism>
<dbReference type="GO" id="GO:0090313">
    <property type="term" value="P:regulation of protein targeting to membrane"/>
    <property type="evidence" value="ECO:0007669"/>
    <property type="project" value="TreeGrafter"/>
</dbReference>
<dbReference type="OrthoDB" id="223541at2"/>
<dbReference type="PANTHER" id="PTHR30441">
    <property type="entry name" value="DUF748 DOMAIN-CONTAINING PROTEIN"/>
    <property type="match status" value="1"/>
</dbReference>
<comment type="caution">
    <text evidence="2">The sequence shown here is derived from an EMBL/GenBank/DDBJ whole genome shotgun (WGS) entry which is preliminary data.</text>
</comment>
<dbReference type="GO" id="GO:0005886">
    <property type="term" value="C:plasma membrane"/>
    <property type="evidence" value="ECO:0007669"/>
    <property type="project" value="TreeGrafter"/>
</dbReference>
<dbReference type="PANTHER" id="PTHR30441:SF8">
    <property type="entry name" value="DUF748 DOMAIN-CONTAINING PROTEIN"/>
    <property type="match status" value="1"/>
</dbReference>
<evidence type="ECO:0000256" key="1">
    <source>
        <dbReference type="SAM" id="Phobius"/>
    </source>
</evidence>
<dbReference type="EMBL" id="SIHI01000019">
    <property type="protein sequence ID" value="TWT49066.1"/>
    <property type="molecule type" value="Genomic_DNA"/>
</dbReference>
<keyword evidence="1" id="KW-0472">Membrane</keyword>